<keyword evidence="3" id="KW-1185">Reference proteome</keyword>
<dbReference type="Proteomes" id="UP000831782">
    <property type="component" value="Chromosome"/>
</dbReference>
<gene>
    <name evidence="2" type="ORF">MUN88_02025</name>
</gene>
<dbReference type="InterPro" id="IPR000182">
    <property type="entry name" value="GNAT_dom"/>
</dbReference>
<organism evidence="2 3">
    <name type="scientific">Gracilibacillus caseinilyticus</name>
    <dbReference type="NCBI Taxonomy" id="2932256"/>
    <lineage>
        <taxon>Bacteria</taxon>
        <taxon>Bacillati</taxon>
        <taxon>Bacillota</taxon>
        <taxon>Bacilli</taxon>
        <taxon>Bacillales</taxon>
        <taxon>Bacillaceae</taxon>
        <taxon>Gracilibacillus</taxon>
    </lineage>
</organism>
<dbReference type="RefSeq" id="WP_244720235.1">
    <property type="nucleotide sequence ID" value="NZ_CP095072.1"/>
</dbReference>
<evidence type="ECO:0000313" key="3">
    <source>
        <dbReference type="Proteomes" id="UP000831782"/>
    </source>
</evidence>
<accession>A0ABY4EWY7</accession>
<evidence type="ECO:0000259" key="1">
    <source>
        <dbReference type="PROSITE" id="PS51186"/>
    </source>
</evidence>
<dbReference type="InterPro" id="IPR016181">
    <property type="entry name" value="Acyl_CoA_acyltransferase"/>
</dbReference>
<reference evidence="2 3" key="1">
    <citation type="submission" date="2022-04" db="EMBL/GenBank/DDBJ databases">
        <title>Gracilibacillus sp. isolated from saltern.</title>
        <authorList>
            <person name="Won M."/>
            <person name="Lee C.-M."/>
            <person name="Woen H.-Y."/>
            <person name="Kwon S.-W."/>
        </authorList>
    </citation>
    <scope>NUCLEOTIDE SEQUENCE [LARGE SCALE GENOMIC DNA]</scope>
    <source>
        <strain evidence="2 3">SSWR10-1</strain>
    </source>
</reference>
<proteinExistence type="predicted"/>
<evidence type="ECO:0000313" key="2">
    <source>
        <dbReference type="EMBL" id="UOQ48940.1"/>
    </source>
</evidence>
<protein>
    <submittedName>
        <fullName evidence="2">GNAT family N-acetyltransferase</fullName>
    </submittedName>
</protein>
<dbReference type="EMBL" id="CP095072">
    <property type="protein sequence ID" value="UOQ48940.1"/>
    <property type="molecule type" value="Genomic_DNA"/>
</dbReference>
<dbReference type="SUPFAM" id="SSF55729">
    <property type="entry name" value="Acyl-CoA N-acyltransferases (Nat)"/>
    <property type="match status" value="1"/>
</dbReference>
<dbReference type="PROSITE" id="PS51186">
    <property type="entry name" value="GNAT"/>
    <property type="match status" value="1"/>
</dbReference>
<name>A0ABY4EWY7_9BACI</name>
<dbReference type="Gene3D" id="3.40.630.30">
    <property type="match status" value="1"/>
</dbReference>
<feature type="domain" description="N-acetyltransferase" evidence="1">
    <location>
        <begin position="3"/>
        <end position="156"/>
    </location>
</feature>
<sequence>MQLTTRKINKDTANLILDWQYQAPYDFYNNENNEETRSEFLDGSYQAVFTDSGELFGFFCTGPNAQIPVAGKLGLYRESMIDVGLGMNPFYAGSGHGYAFCSFILQCIRKQNKKLPLRLSVATFNKRAIHLYEQLGFAEQHSFNTDAATFITMVKV</sequence>
<dbReference type="Pfam" id="PF00583">
    <property type="entry name" value="Acetyltransf_1"/>
    <property type="match status" value="1"/>
</dbReference>